<keyword evidence="3" id="KW-1185">Reference proteome</keyword>
<name>A0ABU4HPH9_9ACTN</name>
<evidence type="ECO:0000259" key="1">
    <source>
        <dbReference type="Pfam" id="PF04316"/>
    </source>
</evidence>
<gene>
    <name evidence="2" type="ORF">R7226_12795</name>
</gene>
<evidence type="ECO:0000313" key="2">
    <source>
        <dbReference type="EMBL" id="MDW5595221.1"/>
    </source>
</evidence>
<proteinExistence type="predicted"/>
<dbReference type="Proteomes" id="UP001284601">
    <property type="component" value="Unassembled WGS sequence"/>
</dbReference>
<keyword evidence="2" id="KW-0282">Flagellum</keyword>
<dbReference type="RefSeq" id="WP_318597557.1">
    <property type="nucleotide sequence ID" value="NZ_JAWSTH010000029.1"/>
</dbReference>
<feature type="domain" description="Anti-sigma-28 factor FlgM C-terminal" evidence="1">
    <location>
        <begin position="20"/>
        <end position="49"/>
    </location>
</feature>
<reference evidence="2 3" key="2">
    <citation type="submission" date="2023-10" db="EMBL/GenBank/DDBJ databases">
        <authorList>
            <person name="Han X.F."/>
        </authorList>
    </citation>
    <scope>NUCLEOTIDE SEQUENCE [LARGE SCALE GENOMIC DNA]</scope>
    <source>
        <strain evidence="2 3">KCTC 39840</strain>
    </source>
</reference>
<dbReference type="InterPro" id="IPR031316">
    <property type="entry name" value="FlgM_C"/>
</dbReference>
<dbReference type="EMBL" id="JAWSTH010000029">
    <property type="protein sequence ID" value="MDW5595221.1"/>
    <property type="molecule type" value="Genomic_DNA"/>
</dbReference>
<dbReference type="SUPFAM" id="SSF101498">
    <property type="entry name" value="Anti-sigma factor FlgM"/>
    <property type="match status" value="1"/>
</dbReference>
<reference evidence="3" key="1">
    <citation type="submission" date="2023-07" db="EMBL/GenBank/DDBJ databases">
        <title>Conexibacter stalactiti sp. nov., isolated from stalactites in a lava cave and emended description of the genus Conexibacter.</title>
        <authorList>
            <person name="Lee S.D."/>
        </authorList>
    </citation>
    <scope>NUCLEOTIDE SEQUENCE [LARGE SCALE GENOMIC DNA]</scope>
    <source>
        <strain evidence="3">KCTC 39840</strain>
    </source>
</reference>
<accession>A0ABU4HPH9</accession>
<sequence length="71" mass="8149">MVVANDHIHRLTTSRRDRITRSSRVRLLAKQVAAGEYRVDPEKLADVLVERAQFHQRVKADLLAQRSASEL</sequence>
<dbReference type="Pfam" id="PF04316">
    <property type="entry name" value="FlgM"/>
    <property type="match status" value="1"/>
</dbReference>
<dbReference type="InterPro" id="IPR035890">
    <property type="entry name" value="Anti-sigma-28_factor_FlgM_sf"/>
</dbReference>
<organism evidence="2 3">
    <name type="scientific">Conexibacter stalactiti</name>
    <dbReference type="NCBI Taxonomy" id="1940611"/>
    <lineage>
        <taxon>Bacteria</taxon>
        <taxon>Bacillati</taxon>
        <taxon>Actinomycetota</taxon>
        <taxon>Thermoleophilia</taxon>
        <taxon>Solirubrobacterales</taxon>
        <taxon>Conexibacteraceae</taxon>
        <taxon>Conexibacter</taxon>
    </lineage>
</organism>
<comment type="caution">
    <text evidence="2">The sequence shown here is derived from an EMBL/GenBank/DDBJ whole genome shotgun (WGS) entry which is preliminary data.</text>
</comment>
<keyword evidence="2" id="KW-0966">Cell projection</keyword>
<protein>
    <submittedName>
        <fullName evidence="2">Flagellar biosynthesis anti-sigma factor FlgM</fullName>
    </submittedName>
</protein>
<evidence type="ECO:0000313" key="3">
    <source>
        <dbReference type="Proteomes" id="UP001284601"/>
    </source>
</evidence>
<keyword evidence="2" id="KW-0969">Cilium</keyword>